<dbReference type="EC" id="2.7.1.71" evidence="7"/>
<dbReference type="Gene3D" id="3.40.50.300">
    <property type="entry name" value="P-loop containing nucleotide triphosphate hydrolases"/>
    <property type="match status" value="1"/>
</dbReference>
<evidence type="ECO:0000256" key="1">
    <source>
        <dbReference type="ARBA" id="ARBA00022605"/>
    </source>
</evidence>
<evidence type="ECO:0000256" key="7">
    <source>
        <dbReference type="HAMAP-Rule" id="MF_00109"/>
    </source>
</evidence>
<reference evidence="8 9" key="1">
    <citation type="submission" date="2023-03" db="EMBL/GenBank/DDBJ databases">
        <title>Novel Species.</title>
        <authorList>
            <person name="Ma S."/>
        </authorList>
    </citation>
    <scope>NUCLEOTIDE SEQUENCE [LARGE SCALE GENOMIC DNA]</scope>
    <source>
        <strain evidence="8 9">B11</strain>
    </source>
</reference>
<proteinExistence type="inferred from homology"/>
<feature type="binding site" evidence="7">
    <location>
        <position position="59"/>
    </location>
    <ligand>
        <name>substrate</name>
    </ligand>
</feature>
<dbReference type="EMBL" id="CP121689">
    <property type="protein sequence ID" value="WZL75342.1"/>
    <property type="molecule type" value="Genomic_DNA"/>
</dbReference>
<feature type="binding site" evidence="7">
    <location>
        <position position="81"/>
    </location>
    <ligand>
        <name>substrate</name>
    </ligand>
</feature>
<sequence>MPIKNIALLGFMGCGKTTVGRLLARKLGFRFLDTDSLIEEKSGLSIPQIFERFGEKHFRKLETQVLEEVASWKKLVLSTGGGLPMKDENWKLLQEKFLTVFIEVPFETLWRRIAADPGRPLLRRYPRKDLLEKLYLERLSRYRQADVIISAGESTPEEIAEAIIDHAQADC</sequence>
<evidence type="ECO:0000313" key="8">
    <source>
        <dbReference type="EMBL" id="WZL75342.1"/>
    </source>
</evidence>
<keyword evidence="7" id="KW-0963">Cytoplasm</keyword>
<dbReference type="PANTHER" id="PTHR21087">
    <property type="entry name" value="SHIKIMATE KINASE"/>
    <property type="match status" value="1"/>
</dbReference>
<dbReference type="SUPFAM" id="SSF52540">
    <property type="entry name" value="P-loop containing nucleoside triphosphate hydrolases"/>
    <property type="match status" value="1"/>
</dbReference>
<dbReference type="Pfam" id="PF01202">
    <property type="entry name" value="SKI"/>
    <property type="match status" value="1"/>
</dbReference>
<keyword evidence="1 7" id="KW-0028">Amino-acid biosynthesis</keyword>
<feature type="binding site" evidence="7">
    <location>
        <position position="35"/>
    </location>
    <ligand>
        <name>substrate</name>
    </ligand>
</feature>
<evidence type="ECO:0000256" key="4">
    <source>
        <dbReference type="ARBA" id="ARBA00022777"/>
    </source>
</evidence>
<dbReference type="GO" id="GO:0004765">
    <property type="term" value="F:shikimate kinase activity"/>
    <property type="evidence" value="ECO:0007669"/>
    <property type="project" value="UniProtKB-EC"/>
</dbReference>
<keyword evidence="7" id="KW-0460">Magnesium</keyword>
<dbReference type="PRINTS" id="PR01100">
    <property type="entry name" value="SHIKIMTKNASE"/>
</dbReference>
<evidence type="ECO:0000256" key="6">
    <source>
        <dbReference type="ARBA" id="ARBA00023141"/>
    </source>
</evidence>
<feature type="binding site" evidence="7">
    <location>
        <begin position="13"/>
        <end position="18"/>
    </location>
    <ligand>
        <name>ATP</name>
        <dbReference type="ChEBI" id="CHEBI:30616"/>
    </ligand>
</feature>
<keyword evidence="7" id="KW-0479">Metal-binding</keyword>
<feature type="binding site" evidence="7">
    <location>
        <position position="138"/>
    </location>
    <ligand>
        <name>substrate</name>
    </ligand>
</feature>
<name>A0ABZ2Y8K1_9BACT</name>
<keyword evidence="5 7" id="KW-0067">ATP-binding</keyword>
<dbReference type="PANTHER" id="PTHR21087:SF16">
    <property type="entry name" value="SHIKIMATE KINASE 1, CHLOROPLASTIC"/>
    <property type="match status" value="1"/>
</dbReference>
<feature type="binding site" evidence="7">
    <location>
        <position position="17"/>
    </location>
    <ligand>
        <name>Mg(2+)</name>
        <dbReference type="ChEBI" id="CHEBI:18420"/>
    </ligand>
</feature>
<dbReference type="InterPro" id="IPR027417">
    <property type="entry name" value="P-loop_NTPase"/>
</dbReference>
<keyword evidence="9" id="KW-1185">Reference proteome</keyword>
<gene>
    <name evidence="7" type="primary">aroK</name>
    <name evidence="8" type="ORF">QBE54_07010</name>
</gene>
<keyword evidence="4 7" id="KW-0418">Kinase</keyword>
<comment type="cofactor">
    <cofactor evidence="7">
        <name>Mg(2+)</name>
        <dbReference type="ChEBI" id="CHEBI:18420"/>
    </cofactor>
    <text evidence="7">Binds 1 Mg(2+) ion per subunit.</text>
</comment>
<dbReference type="InterPro" id="IPR000623">
    <property type="entry name" value="Shikimate_kinase/TSH1"/>
</dbReference>
<evidence type="ECO:0000256" key="3">
    <source>
        <dbReference type="ARBA" id="ARBA00022741"/>
    </source>
</evidence>
<accession>A0ABZ2Y8K1</accession>
<comment type="similarity">
    <text evidence="7">Belongs to the shikimate kinase family.</text>
</comment>
<evidence type="ECO:0000256" key="2">
    <source>
        <dbReference type="ARBA" id="ARBA00022679"/>
    </source>
</evidence>
<keyword evidence="6 7" id="KW-0057">Aromatic amino acid biosynthesis</keyword>
<evidence type="ECO:0000256" key="5">
    <source>
        <dbReference type="ARBA" id="ARBA00022840"/>
    </source>
</evidence>
<dbReference type="Proteomes" id="UP001461341">
    <property type="component" value="Chromosome"/>
</dbReference>
<comment type="pathway">
    <text evidence="7">Metabolic intermediate biosynthesis; chorismate biosynthesis; chorismate from D-erythrose 4-phosphate and phosphoenolpyruvate: step 5/7.</text>
</comment>
<keyword evidence="2 7" id="KW-0808">Transferase</keyword>
<dbReference type="CDD" id="cd00464">
    <property type="entry name" value="SK"/>
    <property type="match status" value="1"/>
</dbReference>
<protein>
    <recommendedName>
        <fullName evidence="7">Shikimate kinase</fullName>
        <shortName evidence="7">SK</shortName>
        <ecNumber evidence="7">2.7.1.71</ecNumber>
    </recommendedName>
</protein>
<dbReference type="InterPro" id="IPR031322">
    <property type="entry name" value="Shikimate/glucono_kinase"/>
</dbReference>
<comment type="subcellular location">
    <subcellularLocation>
        <location evidence="7">Cytoplasm</location>
    </subcellularLocation>
</comment>
<keyword evidence="3 7" id="KW-0547">Nucleotide-binding</keyword>
<dbReference type="RefSeq" id="WP_369017489.1">
    <property type="nucleotide sequence ID" value="NZ_CP121689.1"/>
</dbReference>
<feature type="binding site" evidence="7">
    <location>
        <position position="119"/>
    </location>
    <ligand>
        <name>ATP</name>
        <dbReference type="ChEBI" id="CHEBI:30616"/>
    </ligand>
</feature>
<comment type="catalytic activity">
    <reaction evidence="7">
        <text>shikimate + ATP = 3-phosphoshikimate + ADP + H(+)</text>
        <dbReference type="Rhea" id="RHEA:13121"/>
        <dbReference type="ChEBI" id="CHEBI:15378"/>
        <dbReference type="ChEBI" id="CHEBI:30616"/>
        <dbReference type="ChEBI" id="CHEBI:36208"/>
        <dbReference type="ChEBI" id="CHEBI:145989"/>
        <dbReference type="ChEBI" id="CHEBI:456216"/>
        <dbReference type="EC" id="2.7.1.71"/>
    </reaction>
</comment>
<comment type="subunit">
    <text evidence="7">Monomer.</text>
</comment>
<evidence type="ECO:0000313" key="9">
    <source>
        <dbReference type="Proteomes" id="UP001461341"/>
    </source>
</evidence>
<dbReference type="HAMAP" id="MF_00109">
    <property type="entry name" value="Shikimate_kinase"/>
    <property type="match status" value="1"/>
</dbReference>
<comment type="caution">
    <text evidence="7">Lacks conserved residue(s) required for the propagation of feature annotation.</text>
</comment>
<comment type="function">
    <text evidence="7">Catalyzes the specific phosphorylation of the 3-hydroxyl group of shikimic acid using ATP as a cosubstrate.</text>
</comment>
<organism evidence="8 9">
    <name type="scientific">Thermatribacter velox</name>
    <dbReference type="NCBI Taxonomy" id="3039681"/>
    <lineage>
        <taxon>Bacteria</taxon>
        <taxon>Pseudomonadati</taxon>
        <taxon>Atribacterota</taxon>
        <taxon>Atribacteria</taxon>
        <taxon>Atribacterales</taxon>
        <taxon>Thermatribacteraceae</taxon>
        <taxon>Thermatribacter</taxon>
    </lineage>
</organism>